<dbReference type="EMBL" id="UINC01086195">
    <property type="protein sequence ID" value="SVC34434.1"/>
    <property type="molecule type" value="Genomic_DNA"/>
</dbReference>
<name>A0A382LC13_9ZZZZ</name>
<dbReference type="SUPFAM" id="SSF55729">
    <property type="entry name" value="Acyl-CoA N-acyltransferases (Nat)"/>
    <property type="match status" value="1"/>
</dbReference>
<accession>A0A382LC13</accession>
<evidence type="ECO:0000259" key="1">
    <source>
        <dbReference type="PROSITE" id="PS51186"/>
    </source>
</evidence>
<dbReference type="GO" id="GO:0016747">
    <property type="term" value="F:acyltransferase activity, transferring groups other than amino-acyl groups"/>
    <property type="evidence" value="ECO:0007669"/>
    <property type="project" value="InterPro"/>
</dbReference>
<feature type="non-terminal residue" evidence="2">
    <location>
        <position position="1"/>
    </location>
</feature>
<gene>
    <name evidence="2" type="ORF">METZ01_LOCUS287288</name>
</gene>
<dbReference type="PROSITE" id="PS51186">
    <property type="entry name" value="GNAT"/>
    <property type="match status" value="1"/>
</dbReference>
<dbReference type="AlphaFoldDB" id="A0A382LC13"/>
<feature type="non-terminal residue" evidence="2">
    <location>
        <position position="138"/>
    </location>
</feature>
<reference evidence="2" key="1">
    <citation type="submission" date="2018-05" db="EMBL/GenBank/DDBJ databases">
        <authorList>
            <person name="Lanie J.A."/>
            <person name="Ng W.-L."/>
            <person name="Kazmierczak K.M."/>
            <person name="Andrzejewski T.M."/>
            <person name="Davidsen T.M."/>
            <person name="Wayne K.J."/>
            <person name="Tettelin H."/>
            <person name="Glass J.I."/>
            <person name="Rusch D."/>
            <person name="Podicherti R."/>
            <person name="Tsui H.-C.T."/>
            <person name="Winkler M.E."/>
        </authorList>
    </citation>
    <scope>NUCLEOTIDE SEQUENCE</scope>
</reference>
<sequence length="138" mass="16027">VVLTIEVRRYQRGHQRLHDLQDELYRVARESFPGIPEREINERFEEYPEIVVAADGDTVAGFLFLTHHQFEENQFLGIRFIATAATSRGKGIATMLVMNPVRTAYMKHVTEKLLLGPHRRLYLVARISSPRAYFTLTR</sequence>
<dbReference type="Pfam" id="PF00583">
    <property type="entry name" value="Acetyltransf_1"/>
    <property type="match status" value="1"/>
</dbReference>
<protein>
    <recommendedName>
        <fullName evidence="1">N-acetyltransferase domain-containing protein</fullName>
    </recommendedName>
</protein>
<dbReference type="InterPro" id="IPR016181">
    <property type="entry name" value="Acyl_CoA_acyltransferase"/>
</dbReference>
<organism evidence="2">
    <name type="scientific">marine metagenome</name>
    <dbReference type="NCBI Taxonomy" id="408172"/>
    <lineage>
        <taxon>unclassified sequences</taxon>
        <taxon>metagenomes</taxon>
        <taxon>ecological metagenomes</taxon>
    </lineage>
</organism>
<dbReference type="InterPro" id="IPR000182">
    <property type="entry name" value="GNAT_dom"/>
</dbReference>
<dbReference type="CDD" id="cd04301">
    <property type="entry name" value="NAT_SF"/>
    <property type="match status" value="1"/>
</dbReference>
<proteinExistence type="predicted"/>
<evidence type="ECO:0000313" key="2">
    <source>
        <dbReference type="EMBL" id="SVC34434.1"/>
    </source>
</evidence>
<dbReference type="Gene3D" id="3.40.630.30">
    <property type="match status" value="1"/>
</dbReference>
<feature type="domain" description="N-acetyltransferase" evidence="1">
    <location>
        <begin position="5"/>
        <end position="138"/>
    </location>
</feature>